<dbReference type="OrthoDB" id="61815at2759"/>
<reference evidence="9" key="1">
    <citation type="submission" date="2021-01" db="EMBL/GenBank/DDBJ databases">
        <authorList>
            <consortium name="Genoscope - CEA"/>
            <person name="William W."/>
        </authorList>
    </citation>
    <scope>NUCLEOTIDE SEQUENCE</scope>
</reference>
<evidence type="ECO:0000256" key="5">
    <source>
        <dbReference type="ARBA" id="ARBA00023134"/>
    </source>
</evidence>
<dbReference type="Proteomes" id="UP000692954">
    <property type="component" value="Unassembled WGS sequence"/>
</dbReference>
<evidence type="ECO:0000313" key="10">
    <source>
        <dbReference type="Proteomes" id="UP000692954"/>
    </source>
</evidence>
<dbReference type="Pfam" id="PF01926">
    <property type="entry name" value="MMR_HSR1"/>
    <property type="match status" value="1"/>
</dbReference>
<evidence type="ECO:0000256" key="4">
    <source>
        <dbReference type="ARBA" id="ARBA00022801"/>
    </source>
</evidence>
<dbReference type="PANTHER" id="PTHR45709:SF2">
    <property type="entry name" value="LARGE SUBUNIT GTPASE 1 HOMOLOG"/>
    <property type="match status" value="1"/>
</dbReference>
<dbReference type="InterPro" id="IPR043358">
    <property type="entry name" value="GNL1-like"/>
</dbReference>
<keyword evidence="6" id="KW-0175">Coiled coil</keyword>
<organism evidence="9 10">
    <name type="scientific">Paramecium sonneborni</name>
    <dbReference type="NCBI Taxonomy" id="65129"/>
    <lineage>
        <taxon>Eukaryota</taxon>
        <taxon>Sar</taxon>
        <taxon>Alveolata</taxon>
        <taxon>Ciliophora</taxon>
        <taxon>Intramacronucleata</taxon>
        <taxon>Oligohymenophorea</taxon>
        <taxon>Peniculida</taxon>
        <taxon>Parameciidae</taxon>
        <taxon>Paramecium</taxon>
    </lineage>
</organism>
<accession>A0A8S1QKI0</accession>
<evidence type="ECO:0000256" key="6">
    <source>
        <dbReference type="SAM" id="Coils"/>
    </source>
</evidence>
<evidence type="ECO:0000256" key="3">
    <source>
        <dbReference type="ARBA" id="ARBA00022741"/>
    </source>
</evidence>
<keyword evidence="2" id="KW-0963">Cytoplasm</keyword>
<dbReference type="PANTHER" id="PTHR45709">
    <property type="entry name" value="LARGE SUBUNIT GTPASE 1 HOMOLOG-RELATED"/>
    <property type="match status" value="1"/>
</dbReference>
<dbReference type="InterPro" id="IPR006073">
    <property type="entry name" value="GTP-bd"/>
</dbReference>
<dbReference type="EMBL" id="CAJJDN010000110">
    <property type="protein sequence ID" value="CAD8116222.1"/>
    <property type="molecule type" value="Genomic_DNA"/>
</dbReference>
<sequence length="625" mass="73282">MSKKSNLGKALQRQQQRKMNEGAAKVQNQGQFFHDGKVVKEEYQIQQENLQSIIDQNPLNEYLQMAEMANIKYQAEKKSDIVVNEQQKQLVINVNAIRKGQLGNSQVYDYQKNQLMVDLQIPRRPRWDEKTTVEQLRLMENENFLKWRKELAKFEEEHYQIQLTPYEKNIEVWKQLWRVVEKADILVQVVDGRDILFYHCNDLTKYVHEEQNRVYRKNQTKINFLLINKSDLISDKIRDEWSSFLNTQNLNHMFFSAKLEQEKIDREEQVQQQDAINIIIQQEEPQVEENVEAYINTSRIADRKILLSELKLLVQKIRKQRQENVETTKQLEQDDHDIQHDENTVIIGMVGYPNVGKSSVINAICNKKLVGVAARPGKTKHFQTIPLEKYLLLCDCPGLIFPNASSSRAEMVCNGVLPIDNIKDYLSPMDLLAERIPKVVFEKLYGINLQEFKNIDASTVLSTYSQKRGFMTGRGLPDEAKASKLMLKDFVNGKLLYVKLPPNYQGEPLWQSNPLQDLENLLIQQQNQHQQNDDAKIDNQFENQLIQEKKITNEEILEIFTQENLAQLMEGKKVHGIKLTKEQRREIKHNFQRGDPIDIKKYLNLQQNQKETLYKTYIQGKRGQI</sequence>
<feature type="region of interest" description="Disordered" evidence="7">
    <location>
        <begin position="1"/>
        <end position="24"/>
    </location>
</feature>
<proteinExistence type="predicted"/>
<keyword evidence="3" id="KW-0547">Nucleotide-binding</keyword>
<dbReference type="GO" id="GO:0005829">
    <property type="term" value="C:cytosol"/>
    <property type="evidence" value="ECO:0007669"/>
    <property type="project" value="TreeGrafter"/>
</dbReference>
<evidence type="ECO:0000256" key="2">
    <source>
        <dbReference type="ARBA" id="ARBA00022490"/>
    </source>
</evidence>
<keyword evidence="10" id="KW-1185">Reference proteome</keyword>
<dbReference type="CDD" id="cd01857">
    <property type="entry name" value="HSR1_MMR1"/>
    <property type="match status" value="1"/>
</dbReference>
<comment type="subcellular location">
    <subcellularLocation>
        <location evidence="1">Cytoplasm</location>
    </subcellularLocation>
</comment>
<evidence type="ECO:0000256" key="7">
    <source>
        <dbReference type="SAM" id="MobiDB-lite"/>
    </source>
</evidence>
<keyword evidence="5" id="KW-0342">GTP-binding</keyword>
<name>A0A8S1QKI0_9CILI</name>
<dbReference type="GO" id="GO:0003924">
    <property type="term" value="F:GTPase activity"/>
    <property type="evidence" value="ECO:0007669"/>
    <property type="project" value="InterPro"/>
</dbReference>
<evidence type="ECO:0000259" key="8">
    <source>
        <dbReference type="Pfam" id="PF01926"/>
    </source>
</evidence>
<keyword evidence="4" id="KW-0378">Hydrolase</keyword>
<comment type="caution">
    <text evidence="9">The sequence shown here is derived from an EMBL/GenBank/DDBJ whole genome shotgun (WGS) entry which is preliminary data.</text>
</comment>
<feature type="coiled-coil region" evidence="6">
    <location>
        <begin position="303"/>
        <end position="330"/>
    </location>
</feature>
<dbReference type="GO" id="GO:0005525">
    <property type="term" value="F:GTP binding"/>
    <property type="evidence" value="ECO:0007669"/>
    <property type="project" value="UniProtKB-KW"/>
</dbReference>
<dbReference type="FunFam" id="3.40.50.300:FF:001151">
    <property type="entry name" value="Large subunit GTPase 1"/>
    <property type="match status" value="1"/>
</dbReference>
<evidence type="ECO:0000313" key="9">
    <source>
        <dbReference type="EMBL" id="CAD8116222.1"/>
    </source>
</evidence>
<dbReference type="AlphaFoldDB" id="A0A8S1QKI0"/>
<feature type="domain" description="G" evidence="8">
    <location>
        <begin position="347"/>
        <end position="407"/>
    </location>
</feature>
<evidence type="ECO:0000256" key="1">
    <source>
        <dbReference type="ARBA" id="ARBA00004496"/>
    </source>
</evidence>
<gene>
    <name evidence="9" type="ORF">PSON_ATCC_30995.1.T1100108</name>
</gene>
<protein>
    <recommendedName>
        <fullName evidence="8">G domain-containing protein</fullName>
    </recommendedName>
</protein>